<organism evidence="8 9">
    <name type="scientific">Synchytrium microbalum</name>
    <dbReference type="NCBI Taxonomy" id="1806994"/>
    <lineage>
        <taxon>Eukaryota</taxon>
        <taxon>Fungi</taxon>
        <taxon>Fungi incertae sedis</taxon>
        <taxon>Chytridiomycota</taxon>
        <taxon>Chytridiomycota incertae sedis</taxon>
        <taxon>Chytridiomycetes</taxon>
        <taxon>Synchytriales</taxon>
        <taxon>Synchytriaceae</taxon>
        <taxon>Synchytrium</taxon>
    </lineage>
</organism>
<evidence type="ECO:0000256" key="3">
    <source>
        <dbReference type="ARBA" id="ARBA00022645"/>
    </source>
</evidence>
<dbReference type="EMBL" id="QEAO01000002">
    <property type="protein sequence ID" value="TPX37601.1"/>
    <property type="molecule type" value="Genomic_DNA"/>
</dbReference>
<dbReference type="PRINTS" id="PR00724">
    <property type="entry name" value="CRBOXYPTASEC"/>
</dbReference>
<dbReference type="Gene3D" id="3.40.50.1820">
    <property type="entry name" value="alpha/beta hydrolase"/>
    <property type="match status" value="1"/>
</dbReference>
<dbReference type="PANTHER" id="PTHR11802">
    <property type="entry name" value="SERINE PROTEASE FAMILY S10 SERINE CARBOXYPEPTIDASE"/>
    <property type="match status" value="1"/>
</dbReference>
<keyword evidence="4" id="KW-0645">Protease</keyword>
<dbReference type="Proteomes" id="UP000319731">
    <property type="component" value="Unassembled WGS sequence"/>
</dbReference>
<evidence type="ECO:0000256" key="7">
    <source>
        <dbReference type="SAM" id="SignalP"/>
    </source>
</evidence>
<dbReference type="OrthoDB" id="443318at2759"/>
<reference evidence="8 9" key="1">
    <citation type="journal article" date="2019" name="Sci. Rep.">
        <title>Comparative genomics of chytrid fungi reveal insights into the obligate biotrophic and pathogenic lifestyle of Synchytrium endobioticum.</title>
        <authorList>
            <person name="van de Vossenberg B.T.L.H."/>
            <person name="Warris S."/>
            <person name="Nguyen H.D.T."/>
            <person name="van Gent-Pelzer M.P.E."/>
            <person name="Joly D.L."/>
            <person name="van de Geest H.C."/>
            <person name="Bonants P.J.M."/>
            <person name="Smith D.S."/>
            <person name="Levesque C.A."/>
            <person name="van der Lee T.A.J."/>
        </authorList>
    </citation>
    <scope>NUCLEOTIDE SEQUENCE [LARGE SCALE GENOMIC DNA]</scope>
    <source>
        <strain evidence="8 9">JEL517</strain>
    </source>
</reference>
<evidence type="ECO:0000313" key="9">
    <source>
        <dbReference type="Proteomes" id="UP000319731"/>
    </source>
</evidence>
<dbReference type="GeneID" id="42001718"/>
<dbReference type="GO" id="GO:0006508">
    <property type="term" value="P:proteolysis"/>
    <property type="evidence" value="ECO:0007669"/>
    <property type="project" value="UniProtKB-KW"/>
</dbReference>
<name>A0A507CDL6_9FUNG</name>
<proteinExistence type="inferred from homology"/>
<dbReference type="Pfam" id="PF00450">
    <property type="entry name" value="Peptidase_S10"/>
    <property type="match status" value="1"/>
</dbReference>
<dbReference type="PANTHER" id="PTHR11802:SF113">
    <property type="entry name" value="SERINE CARBOXYPEPTIDASE CTSA-4.1"/>
    <property type="match status" value="1"/>
</dbReference>
<evidence type="ECO:0000256" key="5">
    <source>
        <dbReference type="ARBA" id="ARBA00022801"/>
    </source>
</evidence>
<keyword evidence="3" id="KW-0121">Carboxypeptidase</keyword>
<dbReference type="InterPro" id="IPR001563">
    <property type="entry name" value="Peptidase_S10"/>
</dbReference>
<keyword evidence="5" id="KW-0378">Hydrolase</keyword>
<keyword evidence="9" id="KW-1185">Reference proteome</keyword>
<comment type="similarity">
    <text evidence="1">Belongs to the peptidase S10 family.</text>
</comment>
<evidence type="ECO:0000256" key="6">
    <source>
        <dbReference type="ARBA" id="ARBA00023180"/>
    </source>
</evidence>
<dbReference type="InterPro" id="IPR029058">
    <property type="entry name" value="AB_hydrolase_fold"/>
</dbReference>
<dbReference type="STRING" id="1806994.A0A507CDL6"/>
<comment type="caution">
    <text evidence="8">The sequence shown here is derived from an EMBL/GenBank/DDBJ whole genome shotgun (WGS) entry which is preliminary data.</text>
</comment>
<dbReference type="GO" id="GO:0000324">
    <property type="term" value="C:fungal-type vacuole"/>
    <property type="evidence" value="ECO:0007669"/>
    <property type="project" value="TreeGrafter"/>
</dbReference>
<dbReference type="AlphaFoldDB" id="A0A507CDL6"/>
<dbReference type="EC" id="3.4.16.5" evidence="2"/>
<evidence type="ECO:0000313" key="8">
    <source>
        <dbReference type="EMBL" id="TPX37601.1"/>
    </source>
</evidence>
<dbReference type="RefSeq" id="XP_031027512.1">
    <property type="nucleotide sequence ID" value="XM_031166421.1"/>
</dbReference>
<dbReference type="SUPFAM" id="SSF53474">
    <property type="entry name" value="alpha/beta-Hydrolases"/>
    <property type="match status" value="1"/>
</dbReference>
<feature type="chain" id="PRO_5021488337" description="carboxypeptidase C" evidence="7">
    <location>
        <begin position="20"/>
        <end position="492"/>
    </location>
</feature>
<evidence type="ECO:0000256" key="2">
    <source>
        <dbReference type="ARBA" id="ARBA00012446"/>
    </source>
</evidence>
<dbReference type="Gene3D" id="1.10.287.410">
    <property type="match status" value="1"/>
</dbReference>
<dbReference type="GO" id="GO:0004185">
    <property type="term" value="F:serine-type carboxypeptidase activity"/>
    <property type="evidence" value="ECO:0007669"/>
    <property type="project" value="UniProtKB-EC"/>
</dbReference>
<keyword evidence="7" id="KW-0732">Signal</keyword>
<feature type="signal peptide" evidence="7">
    <location>
        <begin position="1"/>
        <end position="19"/>
    </location>
</feature>
<protein>
    <recommendedName>
        <fullName evidence="2">carboxypeptidase C</fullName>
        <ecNumber evidence="2">3.4.16.5</ecNumber>
    </recommendedName>
</protein>
<gene>
    <name evidence="8" type="ORF">SmJEL517_g00492</name>
</gene>
<sequence length="492" mass="54804">MRVLRDLALTVSAFTVANALPNQIPISPIPQAVEYQVLKHEAFPDYQLRVHHVAKGTKAVCDNVEQIYGYFDVTGSRHLFFWLFESRSNPEADDFVYWTNGGPGSSSVSNGLLMELGPCRVNPGGKTTTPFEYSWNQKATVLFVDHPAGVGFSYSDNILTTPYSSMIAASDIYGLLQLLFVYFPKYAKLPFHATGESYAGHYIPAIGITIFNNNRDAKGPVNINLKSIAIGNGWTDPREQFVGYAEMACDGKYAPLVSDESCDSMYGSLTRCRQLMDLCYRFPGASSVTCLPANLYCERQLNGPYDATGRNPYDVRMVCGGDNDDPCYPQEKDIEFWLDLPSTQAYLGVNRSFVPGSETVAGLFSLSGDQGKPFVKEIQELLLNDISVLIYVGDADWICNAPSQVLWMRRAFVGFLDAKEIPWKSSITGRDAGFYKLVPKLKLAYVNIYESGHFVPTDQPEHGVEMLNEWLDMVKKTSQMSEFDGKFLGKVL</sequence>
<evidence type="ECO:0000256" key="1">
    <source>
        <dbReference type="ARBA" id="ARBA00009431"/>
    </source>
</evidence>
<evidence type="ECO:0000256" key="4">
    <source>
        <dbReference type="ARBA" id="ARBA00022670"/>
    </source>
</evidence>
<accession>A0A507CDL6</accession>
<keyword evidence="6" id="KW-0325">Glycoprotein</keyword>